<evidence type="ECO:0000256" key="3">
    <source>
        <dbReference type="ARBA" id="ARBA00023163"/>
    </source>
</evidence>
<dbReference type="PANTHER" id="PTHR30363">
    <property type="entry name" value="HTH-TYPE TRANSCRIPTIONAL REGULATOR SRLR-RELATED"/>
    <property type="match status" value="1"/>
</dbReference>
<dbReference type="SUPFAM" id="SSF46785">
    <property type="entry name" value="Winged helix' DNA-binding domain"/>
    <property type="match status" value="1"/>
</dbReference>
<dbReference type="InterPro" id="IPR036390">
    <property type="entry name" value="WH_DNA-bd_sf"/>
</dbReference>
<dbReference type="AlphaFoldDB" id="A0AAX0RRJ1"/>
<dbReference type="Gene3D" id="1.10.10.10">
    <property type="entry name" value="Winged helix-like DNA-binding domain superfamily/Winged helix DNA-binding domain"/>
    <property type="match status" value="1"/>
</dbReference>
<dbReference type="GO" id="GO:0003677">
    <property type="term" value="F:DNA binding"/>
    <property type="evidence" value="ECO:0007669"/>
    <property type="project" value="UniProtKB-KW"/>
</dbReference>
<dbReference type="PRINTS" id="PR00037">
    <property type="entry name" value="HTHLACR"/>
</dbReference>
<keyword evidence="2" id="KW-0238">DNA-binding</keyword>
<reference evidence="6 7" key="1">
    <citation type="submission" date="2017-09" db="EMBL/GenBank/DDBJ databases">
        <title>Large-scale bioinformatics analysis of Bacillus genomes uncovers conserved roles of natural products in bacterial physiology.</title>
        <authorList>
            <consortium name="Agbiome Team Llc"/>
            <person name="Bleich R.M."/>
            <person name="Kirk G.J."/>
            <person name="Santa Maria K.C."/>
            <person name="Allen S.E."/>
            <person name="Farag S."/>
            <person name="Shank E.A."/>
            <person name="Bowers A."/>
        </authorList>
    </citation>
    <scope>NUCLEOTIDE SEQUENCE [LARGE SCALE GENOMIC DNA]</scope>
    <source>
        <strain evidence="6 7">AFS003229</strain>
    </source>
</reference>
<dbReference type="PANTHER" id="PTHR30363:SF56">
    <property type="entry name" value="TRANSCRIPTIONAL REGULATOR, DEOR FAMILY"/>
    <property type="match status" value="1"/>
</dbReference>
<evidence type="ECO:0000256" key="2">
    <source>
        <dbReference type="ARBA" id="ARBA00023125"/>
    </source>
</evidence>
<dbReference type="InterPro" id="IPR018356">
    <property type="entry name" value="Tscrpt_reg_HTH_DeoR_CS"/>
</dbReference>
<dbReference type="InterPro" id="IPR014036">
    <property type="entry name" value="DeoR-like_C"/>
</dbReference>
<dbReference type="Pfam" id="PF08220">
    <property type="entry name" value="HTH_DeoR"/>
    <property type="match status" value="1"/>
</dbReference>
<keyword evidence="1" id="KW-0805">Transcription regulation</keyword>
<keyword evidence="3" id="KW-0804">Transcription</keyword>
<dbReference type="SMART" id="SM01134">
    <property type="entry name" value="DeoRC"/>
    <property type="match status" value="1"/>
</dbReference>
<dbReference type="Proteomes" id="UP000260457">
    <property type="component" value="Chromosome"/>
</dbReference>
<dbReference type="PROSITE" id="PS00894">
    <property type="entry name" value="HTH_DEOR_1"/>
    <property type="match status" value="1"/>
</dbReference>
<dbReference type="KEGG" id="pbut:DTO10_01170"/>
<dbReference type="Proteomes" id="UP000220106">
    <property type="component" value="Unassembled WGS sequence"/>
</dbReference>
<evidence type="ECO:0000313" key="6">
    <source>
        <dbReference type="EMBL" id="PEJ32263.1"/>
    </source>
</evidence>
<dbReference type="InterPro" id="IPR050313">
    <property type="entry name" value="Carb_Metab_HTH_regulators"/>
</dbReference>
<dbReference type="EMBL" id="NUEQ01000025">
    <property type="protein sequence ID" value="PEJ32263.1"/>
    <property type="molecule type" value="Genomic_DNA"/>
</dbReference>
<keyword evidence="8" id="KW-1185">Reference proteome</keyword>
<dbReference type="SUPFAM" id="SSF100950">
    <property type="entry name" value="NagB/RpiA/CoA transferase-like"/>
    <property type="match status" value="1"/>
</dbReference>
<dbReference type="EMBL" id="CP030926">
    <property type="protein sequence ID" value="AXN37137.1"/>
    <property type="molecule type" value="Genomic_DNA"/>
</dbReference>
<dbReference type="PROSITE" id="PS51000">
    <property type="entry name" value="HTH_DEOR_2"/>
    <property type="match status" value="1"/>
</dbReference>
<gene>
    <name evidence="6" type="ORF">CN689_14130</name>
    <name evidence="5" type="ORF">DTO10_01170</name>
</gene>
<dbReference type="InterPro" id="IPR036388">
    <property type="entry name" value="WH-like_DNA-bd_sf"/>
</dbReference>
<evidence type="ECO:0000256" key="1">
    <source>
        <dbReference type="ARBA" id="ARBA00023015"/>
    </source>
</evidence>
<proteinExistence type="predicted"/>
<accession>A0AAX0RRJ1</accession>
<organism evidence="6 7">
    <name type="scientific">Peribacillus butanolivorans</name>
    <dbReference type="NCBI Taxonomy" id="421767"/>
    <lineage>
        <taxon>Bacteria</taxon>
        <taxon>Bacillati</taxon>
        <taxon>Bacillota</taxon>
        <taxon>Bacilli</taxon>
        <taxon>Bacillales</taxon>
        <taxon>Bacillaceae</taxon>
        <taxon>Peribacillus</taxon>
    </lineage>
</organism>
<dbReference type="Pfam" id="PF00455">
    <property type="entry name" value="DeoRC"/>
    <property type="match status" value="1"/>
</dbReference>
<evidence type="ECO:0000313" key="5">
    <source>
        <dbReference type="EMBL" id="AXN37137.1"/>
    </source>
</evidence>
<dbReference type="SMART" id="SM00420">
    <property type="entry name" value="HTH_DEOR"/>
    <property type="match status" value="1"/>
</dbReference>
<dbReference type="Gene3D" id="3.40.50.1360">
    <property type="match status" value="1"/>
</dbReference>
<dbReference type="InterPro" id="IPR001034">
    <property type="entry name" value="DeoR_HTH"/>
</dbReference>
<feature type="domain" description="HTH deoR-type" evidence="4">
    <location>
        <begin position="23"/>
        <end position="78"/>
    </location>
</feature>
<protein>
    <submittedName>
        <fullName evidence="6">DeoR family transcriptional regulator</fullName>
    </submittedName>
    <submittedName>
        <fullName evidence="5">DeoR/GlpR transcriptional regulator</fullName>
    </submittedName>
</protein>
<evidence type="ECO:0000313" key="8">
    <source>
        <dbReference type="Proteomes" id="UP000260457"/>
    </source>
</evidence>
<reference evidence="5 8" key="2">
    <citation type="submission" date="2018-07" db="EMBL/GenBank/DDBJ databases">
        <title>The molecular basis for the intramolecular migration of carboxyl group in the catabolism of para-hydroxybenzoate via gentisate.</title>
        <authorList>
            <person name="Zhao H."/>
            <person name="Xu Y."/>
            <person name="Lin S."/>
            <person name="Spain J.C."/>
            <person name="Zhou N.-Y."/>
        </authorList>
    </citation>
    <scope>NUCLEOTIDE SEQUENCE [LARGE SCALE GENOMIC DNA]</scope>
    <source>
        <strain evidence="5 8">PHB-7a</strain>
    </source>
</reference>
<dbReference type="RefSeq" id="WP_098176343.1">
    <property type="nucleotide sequence ID" value="NZ_CP030926.1"/>
</dbReference>
<evidence type="ECO:0000313" key="7">
    <source>
        <dbReference type="Proteomes" id="UP000220106"/>
    </source>
</evidence>
<name>A0AAX0RRJ1_9BACI</name>
<dbReference type="GO" id="GO:0003700">
    <property type="term" value="F:DNA-binding transcription factor activity"/>
    <property type="evidence" value="ECO:0007669"/>
    <property type="project" value="InterPro"/>
</dbReference>
<sequence>MIDYSIYFRYDDGIKLEVGELLTTERHQFIISLLKKQGTIKLQELVDLLHASESTIRRDLVQLEEMKALKRVHGGAALLQRKGLEPSTMEKQNKAIVEKQSIAKLGSSFVETNDCIYLDAGTTISEMIPYLKDKNVTVLTNGLMHIPKLIELEIKTVLVGGTIKFSTNAVVGSTAVQFLNEYRFDKCFLGMNGIHQEMGFTTPDPEEALMKKKALQLSNESYVLADSSKLNEATFAKVADVSDAIILTDRNNEDAIAQFKKNPKIKVVTI</sequence>
<evidence type="ECO:0000259" key="4">
    <source>
        <dbReference type="PROSITE" id="PS51000"/>
    </source>
</evidence>
<dbReference type="InterPro" id="IPR037171">
    <property type="entry name" value="NagB/RpiA_transferase-like"/>
</dbReference>